<keyword evidence="8" id="KW-1185">Reference proteome</keyword>
<organism evidence="7 8">
    <name type="scientific">Streptosporangium roseum (strain ATCC 12428 / DSM 43021 / JCM 3005 / KCTC 9067 / NCIMB 10171 / NRRL 2505 / NI 9100)</name>
    <dbReference type="NCBI Taxonomy" id="479432"/>
    <lineage>
        <taxon>Bacteria</taxon>
        <taxon>Bacillati</taxon>
        <taxon>Actinomycetota</taxon>
        <taxon>Actinomycetes</taxon>
        <taxon>Streptosporangiales</taxon>
        <taxon>Streptosporangiaceae</taxon>
        <taxon>Streptosporangium</taxon>
    </lineage>
</organism>
<dbReference type="PROSITE" id="PS00211">
    <property type="entry name" value="ABC_TRANSPORTER_1"/>
    <property type="match status" value="2"/>
</dbReference>
<dbReference type="PROSITE" id="PS50893">
    <property type="entry name" value="ABC_TRANSPORTER_2"/>
    <property type="match status" value="2"/>
</dbReference>
<evidence type="ECO:0000313" key="8">
    <source>
        <dbReference type="Proteomes" id="UP000002029"/>
    </source>
</evidence>
<dbReference type="AlphaFoldDB" id="D2B660"/>
<dbReference type="InterPro" id="IPR003439">
    <property type="entry name" value="ABC_transporter-like_ATP-bd"/>
</dbReference>
<dbReference type="SMART" id="SM00382">
    <property type="entry name" value="AAA"/>
    <property type="match status" value="2"/>
</dbReference>
<dbReference type="InterPro" id="IPR050319">
    <property type="entry name" value="ABC_transp_ATP-bind"/>
</dbReference>
<evidence type="ECO:0000256" key="4">
    <source>
        <dbReference type="ARBA" id="ARBA00022840"/>
    </source>
</evidence>
<dbReference type="InterPro" id="IPR013563">
    <property type="entry name" value="Oligopep_ABC_C"/>
</dbReference>
<evidence type="ECO:0000259" key="6">
    <source>
        <dbReference type="PROSITE" id="PS50893"/>
    </source>
</evidence>
<feature type="domain" description="ABC transporter" evidence="6">
    <location>
        <begin position="416"/>
        <end position="657"/>
    </location>
</feature>
<dbReference type="Gene3D" id="3.40.50.300">
    <property type="entry name" value="P-loop containing nucleotide triphosphate hydrolases"/>
    <property type="match status" value="2"/>
</dbReference>
<evidence type="ECO:0000256" key="3">
    <source>
        <dbReference type="ARBA" id="ARBA00022741"/>
    </source>
</evidence>
<dbReference type="CDD" id="cd03257">
    <property type="entry name" value="ABC_NikE_OppD_transporters"/>
    <property type="match status" value="2"/>
</dbReference>
<dbReference type="Pfam" id="PF08352">
    <property type="entry name" value="oligo_HPY"/>
    <property type="match status" value="2"/>
</dbReference>
<dbReference type="InterPro" id="IPR017871">
    <property type="entry name" value="ABC_transporter-like_CS"/>
</dbReference>
<proteinExistence type="inferred from homology"/>
<gene>
    <name evidence="7" type="ordered locus">Sros_0754</name>
</gene>
<dbReference type="OrthoDB" id="2986442at2"/>
<dbReference type="GO" id="GO:0016887">
    <property type="term" value="F:ATP hydrolysis activity"/>
    <property type="evidence" value="ECO:0007669"/>
    <property type="project" value="InterPro"/>
</dbReference>
<feature type="compositionally biased region" description="Basic and acidic residues" evidence="5">
    <location>
        <begin position="1"/>
        <end position="22"/>
    </location>
</feature>
<dbReference type="InterPro" id="IPR027417">
    <property type="entry name" value="P-loop_NTPase"/>
</dbReference>
<dbReference type="InterPro" id="IPR003593">
    <property type="entry name" value="AAA+_ATPase"/>
</dbReference>
<dbReference type="EMBL" id="CP001814">
    <property type="protein sequence ID" value="ACZ83773.1"/>
    <property type="molecule type" value="Genomic_DNA"/>
</dbReference>
<protein>
    <submittedName>
        <fullName evidence="7">ABC transporter, ATP-binding protein</fullName>
    </submittedName>
</protein>
<dbReference type="eggNOG" id="COG0444">
    <property type="taxonomic scope" value="Bacteria"/>
</dbReference>
<evidence type="ECO:0000256" key="5">
    <source>
        <dbReference type="SAM" id="MobiDB-lite"/>
    </source>
</evidence>
<dbReference type="NCBIfam" id="NF008453">
    <property type="entry name" value="PRK11308.1"/>
    <property type="match status" value="2"/>
</dbReference>
<keyword evidence="3" id="KW-0547">Nucleotide-binding</keyword>
<dbReference type="PANTHER" id="PTHR43776:SF7">
    <property type="entry name" value="D,D-DIPEPTIDE TRANSPORT ATP-BINDING PROTEIN DDPF-RELATED"/>
    <property type="match status" value="1"/>
</dbReference>
<dbReference type="KEGG" id="sro:Sros_0754"/>
<dbReference type="Pfam" id="PF00005">
    <property type="entry name" value="ABC_tran"/>
    <property type="match status" value="2"/>
</dbReference>
<feature type="region of interest" description="Disordered" evidence="5">
    <location>
        <begin position="1"/>
        <end position="48"/>
    </location>
</feature>
<feature type="domain" description="ABC transporter" evidence="6">
    <location>
        <begin position="53"/>
        <end position="292"/>
    </location>
</feature>
<evidence type="ECO:0000256" key="2">
    <source>
        <dbReference type="ARBA" id="ARBA00022448"/>
    </source>
</evidence>
<dbReference type="NCBIfam" id="TIGR01727">
    <property type="entry name" value="oligo_HPY"/>
    <property type="match status" value="1"/>
</dbReference>
<dbReference type="SUPFAM" id="SSF52540">
    <property type="entry name" value="P-loop containing nucleoside triphosphate hydrolases"/>
    <property type="match status" value="2"/>
</dbReference>
<dbReference type="HOGENOM" id="CLU_000604_86_2_11"/>
<dbReference type="STRING" id="479432.Sros_0754"/>
<reference evidence="7 8" key="1">
    <citation type="journal article" date="2010" name="Stand. Genomic Sci.">
        <title>Complete genome sequence of Streptosporangium roseum type strain (NI 9100).</title>
        <authorList>
            <person name="Nolan M."/>
            <person name="Sikorski J."/>
            <person name="Jando M."/>
            <person name="Lucas S."/>
            <person name="Lapidus A."/>
            <person name="Glavina Del Rio T."/>
            <person name="Chen F."/>
            <person name="Tice H."/>
            <person name="Pitluck S."/>
            <person name="Cheng J.F."/>
            <person name="Chertkov O."/>
            <person name="Sims D."/>
            <person name="Meincke L."/>
            <person name="Brettin T."/>
            <person name="Han C."/>
            <person name="Detter J.C."/>
            <person name="Bruce D."/>
            <person name="Goodwin L."/>
            <person name="Land M."/>
            <person name="Hauser L."/>
            <person name="Chang Y.J."/>
            <person name="Jeffries C.D."/>
            <person name="Ivanova N."/>
            <person name="Mavromatis K."/>
            <person name="Mikhailova N."/>
            <person name="Chen A."/>
            <person name="Palaniappan K."/>
            <person name="Chain P."/>
            <person name="Rohde M."/>
            <person name="Goker M."/>
            <person name="Bristow J."/>
            <person name="Eisen J.A."/>
            <person name="Markowitz V."/>
            <person name="Hugenholtz P."/>
            <person name="Kyrpides N.C."/>
            <person name="Klenk H.P."/>
        </authorList>
    </citation>
    <scope>NUCLEOTIDE SEQUENCE [LARGE SCALE GENOMIC DNA]</scope>
    <source>
        <strain evidence="8">ATCC 12428 / DSM 43021 / JCM 3005 / NI 9100</strain>
    </source>
</reference>
<accession>D2B660</accession>
<keyword evidence="2" id="KW-0813">Transport</keyword>
<comment type="similarity">
    <text evidence="1">Belongs to the ABC transporter superfamily.</text>
</comment>
<name>D2B660_STRRD</name>
<dbReference type="PANTHER" id="PTHR43776">
    <property type="entry name" value="TRANSPORT ATP-BINDING PROTEIN"/>
    <property type="match status" value="1"/>
</dbReference>
<keyword evidence="4 7" id="KW-0067">ATP-binding</keyword>
<dbReference type="GO" id="GO:0015833">
    <property type="term" value="P:peptide transport"/>
    <property type="evidence" value="ECO:0007669"/>
    <property type="project" value="InterPro"/>
</dbReference>
<dbReference type="GO" id="GO:0055085">
    <property type="term" value="P:transmembrane transport"/>
    <property type="evidence" value="ECO:0007669"/>
    <property type="project" value="UniProtKB-ARBA"/>
</dbReference>
<evidence type="ECO:0000313" key="7">
    <source>
        <dbReference type="EMBL" id="ACZ83773.1"/>
    </source>
</evidence>
<feature type="compositionally biased region" description="Gly residues" evidence="5">
    <location>
        <begin position="25"/>
        <end position="40"/>
    </location>
</feature>
<evidence type="ECO:0000256" key="1">
    <source>
        <dbReference type="ARBA" id="ARBA00005417"/>
    </source>
</evidence>
<sequence length="669" mass="69248">MGESQDRDAGRAGTGEREERAAGHTGTGGSGAGEHAGTGRPGAREAGQAGAGIAVEGLTVRQPATGRTLLSGVTFEVAPGESVAIVGESGSGKSLTVRAMLGLLPRGLEAAGTVRIAGERVDDDPRARARQRGGVVSLLMQDPFTLLNPLRRVGRQIADGLPRGADAKDEVPRLLAEVGLPADVAGRYPFQLSGGMRQRVGLAAALAGGPRVLVADEPTTALDATTQREVLALVRRVQRERHMAFVLITHDLRLAFSTCDRVMVMYAGRLMEAGGAAAVRQEQLHPYTRALLAAEPPADRRLAVIPAVAGSVPAHDAVADRCAFADRCALAVAECRDGVPELRAVRHGPGASADTPAVRHGSAVSAGTPAAWHGSGASAGRDARLSACLRATELPAPPAPEPGVAPALPVTADPVLRVRELRRTFAGARRPALDGVSLSVAPGEVVGVVGESGSGKTTLARCVAGLERPDAGTILLGGADCSDYGRMGRGAVRQARRAAQMIFQDPYSTLNPARTVGAALGEALRADGRPAAPDDVARLLESVGLGRDMAGMRPAGLSGGERQRVAIARAVAGEPRLLICDEPVSALDVSVQAQILGLLAELRERLSMAMLFITHDLAVVRQIADRIYVLESGRCVETGPAEQVLDAPTHPYTRALLASVPDGSSGWLT</sequence>
<dbReference type="Proteomes" id="UP000002029">
    <property type="component" value="Chromosome"/>
</dbReference>
<dbReference type="RefSeq" id="WP_012887519.1">
    <property type="nucleotide sequence ID" value="NC_013595.1"/>
</dbReference>
<dbReference type="GO" id="GO:0005524">
    <property type="term" value="F:ATP binding"/>
    <property type="evidence" value="ECO:0007669"/>
    <property type="project" value="UniProtKB-KW"/>
</dbReference>
<dbReference type="eggNOG" id="COG4608">
    <property type="taxonomic scope" value="Bacteria"/>
</dbReference>